<dbReference type="SUPFAM" id="SSF46785">
    <property type="entry name" value="Winged helix' DNA-binding domain"/>
    <property type="match status" value="1"/>
</dbReference>
<dbReference type="PROSITE" id="PS50039">
    <property type="entry name" value="FORK_HEAD_3"/>
    <property type="match status" value="1"/>
</dbReference>
<dbReference type="Gene3D" id="1.10.10.10">
    <property type="entry name" value="Winged helix-like DNA-binding domain superfamily/Winged helix DNA-binding domain"/>
    <property type="match status" value="1"/>
</dbReference>
<dbReference type="PROSITE" id="PS00658">
    <property type="entry name" value="FORK_HEAD_2"/>
    <property type="match status" value="1"/>
</dbReference>
<evidence type="ECO:0000256" key="3">
    <source>
        <dbReference type="ARBA" id="ARBA00023125"/>
    </source>
</evidence>
<dbReference type="RefSeq" id="XP_033669480.1">
    <property type="nucleotide sequence ID" value="XM_033805811.1"/>
</dbReference>
<dbReference type="InterPro" id="IPR001766">
    <property type="entry name" value="Fork_head_dom"/>
</dbReference>
<reference evidence="9" key="1">
    <citation type="journal article" date="2020" name="Stud. Mycol.">
        <title>101 Dothideomycetes genomes: a test case for predicting lifestyles and emergence of pathogens.</title>
        <authorList>
            <person name="Haridas S."/>
            <person name="Albert R."/>
            <person name="Binder M."/>
            <person name="Bloem J."/>
            <person name="Labutti K."/>
            <person name="Salamov A."/>
            <person name="Andreopoulos B."/>
            <person name="Baker S."/>
            <person name="Barry K."/>
            <person name="Bills G."/>
            <person name="Bluhm B."/>
            <person name="Cannon C."/>
            <person name="Castanera R."/>
            <person name="Culley D."/>
            <person name="Daum C."/>
            <person name="Ezra D."/>
            <person name="Gonzalez J."/>
            <person name="Henrissat B."/>
            <person name="Kuo A."/>
            <person name="Liang C."/>
            <person name="Lipzen A."/>
            <person name="Lutzoni F."/>
            <person name="Magnuson J."/>
            <person name="Mondo S."/>
            <person name="Nolan M."/>
            <person name="Ohm R."/>
            <person name="Pangilinan J."/>
            <person name="Park H.-J."/>
            <person name="Ramirez L."/>
            <person name="Alfaro M."/>
            <person name="Sun H."/>
            <person name="Tritt A."/>
            <person name="Yoshinaga Y."/>
            <person name="Zwiers L.-H."/>
            <person name="Turgeon B."/>
            <person name="Goodwin S."/>
            <person name="Spatafora J."/>
            <person name="Crous P."/>
            <person name="Grigoriev I."/>
        </authorList>
    </citation>
    <scope>NUCLEOTIDE SEQUENCE</scope>
    <source>
        <strain evidence="9">ATCC 36951</strain>
    </source>
</reference>
<feature type="region of interest" description="Disordered" evidence="7">
    <location>
        <begin position="330"/>
        <end position="397"/>
    </location>
</feature>
<proteinExistence type="predicted"/>
<dbReference type="GeneID" id="54559083"/>
<evidence type="ECO:0000256" key="2">
    <source>
        <dbReference type="ARBA" id="ARBA00023015"/>
    </source>
</evidence>
<sequence length="528" mass="58364">MEVHETSWPQLDHEAMTAATRGDCVTEPPRADQRHGSTSHDQEWAEFLRSYSQGGLDPTTSSDNIGFGLMGVDDNMPAQFGAMNQFQDHPDPASTTATNSSLSSSLNHPNGASHPFQTWPVVNNAPLMAYEQSPFHPAPWMAEPHHHQQPHHYDQPPLTFGMQGREGLGIHLPPTSHPIDAQHAMHFGGPFIDHESPIAQHHHEDFKHDMSIPPAHHLHPSAHDDLFAGEDLDDREVSADPADPCYAQLLYSCLKKAPEHTLSLRELYDWVQQHSQKAKDPKNRGWQNSVRHNLSMNAAFQRVPHNNSNTHLPKKGSLWRLTPDALRSGVISTTRYRKDPKRKPDTRRSAPALNRQTSGAKGGRATRDATRARQRERERRARFEGWSRSASPPGSGVVTPTSPYFGFAGPGPGQIGGGAAYEMLLPTSAPQTPPEWEAQFHQHHHQQAQEAKHHHSLHHHQHPFDVQSGAFEFLPLDMGTHGGGGLFGNQDAEMQTPTPSLMTEGSWPGEEGGLLPPSSVVVEGEGGY</sequence>
<dbReference type="Proteomes" id="UP000799537">
    <property type="component" value="Unassembled WGS sequence"/>
</dbReference>
<keyword evidence="10" id="KW-1185">Reference proteome</keyword>
<feature type="region of interest" description="Disordered" evidence="7">
    <location>
        <begin position="82"/>
        <end position="111"/>
    </location>
</feature>
<dbReference type="InterPro" id="IPR036388">
    <property type="entry name" value="WH-like_DNA-bd_sf"/>
</dbReference>
<evidence type="ECO:0000256" key="1">
    <source>
        <dbReference type="ARBA" id="ARBA00004123"/>
    </source>
</evidence>
<evidence type="ECO:0000256" key="6">
    <source>
        <dbReference type="PROSITE-ProRule" id="PRU00089"/>
    </source>
</evidence>
<keyword evidence="5 6" id="KW-0539">Nucleus</keyword>
<dbReference type="SMART" id="SM00339">
    <property type="entry name" value="FH"/>
    <property type="match status" value="1"/>
</dbReference>
<feature type="compositionally biased region" description="Basic and acidic residues" evidence="7">
    <location>
        <begin position="1"/>
        <end position="15"/>
    </location>
</feature>
<feature type="compositionally biased region" description="Basic and acidic residues" evidence="7">
    <location>
        <begin position="365"/>
        <end position="385"/>
    </location>
</feature>
<gene>
    <name evidence="9" type="ORF">M409DRAFT_21340</name>
</gene>
<evidence type="ECO:0000256" key="7">
    <source>
        <dbReference type="SAM" id="MobiDB-lite"/>
    </source>
</evidence>
<dbReference type="PANTHER" id="PTHR45881">
    <property type="entry name" value="CHECKPOINT SUPPRESSOR 1-LIKE, ISOFORM A-RELATED"/>
    <property type="match status" value="1"/>
</dbReference>
<dbReference type="GO" id="GO:0000981">
    <property type="term" value="F:DNA-binding transcription factor activity, RNA polymerase II-specific"/>
    <property type="evidence" value="ECO:0007669"/>
    <property type="project" value="TreeGrafter"/>
</dbReference>
<feature type="region of interest" description="Disordered" evidence="7">
    <location>
        <begin position="503"/>
        <end position="528"/>
    </location>
</feature>
<feature type="domain" description="Fork-head" evidence="8">
    <location>
        <begin position="246"/>
        <end position="341"/>
    </location>
</feature>
<protein>
    <recommendedName>
        <fullName evidence="8">Fork-head domain-containing protein</fullName>
    </recommendedName>
</protein>
<feature type="compositionally biased region" description="Basic and acidic residues" evidence="7">
    <location>
        <begin position="29"/>
        <end position="41"/>
    </location>
</feature>
<feature type="region of interest" description="Disordered" evidence="7">
    <location>
        <begin position="1"/>
        <end position="41"/>
    </location>
</feature>
<keyword evidence="3 6" id="KW-0238">DNA-binding</keyword>
<dbReference type="GO" id="GO:0005634">
    <property type="term" value="C:nucleus"/>
    <property type="evidence" value="ECO:0007669"/>
    <property type="project" value="UniProtKB-SubCell"/>
</dbReference>
<dbReference type="OrthoDB" id="5954824at2759"/>
<feature type="compositionally biased region" description="Polar residues" evidence="7">
    <location>
        <begin position="388"/>
        <end position="397"/>
    </location>
</feature>
<dbReference type="AlphaFoldDB" id="A0A6A6CNH0"/>
<feature type="compositionally biased region" description="Low complexity" evidence="7">
    <location>
        <begin position="93"/>
        <end position="107"/>
    </location>
</feature>
<dbReference type="GO" id="GO:0000978">
    <property type="term" value="F:RNA polymerase II cis-regulatory region sequence-specific DNA binding"/>
    <property type="evidence" value="ECO:0007669"/>
    <property type="project" value="TreeGrafter"/>
</dbReference>
<evidence type="ECO:0000256" key="5">
    <source>
        <dbReference type="ARBA" id="ARBA00023242"/>
    </source>
</evidence>
<feature type="DNA-binding region" description="Fork-head" evidence="6">
    <location>
        <begin position="246"/>
        <end position="341"/>
    </location>
</feature>
<accession>A0A6A6CNH0</accession>
<dbReference type="InterPro" id="IPR036390">
    <property type="entry name" value="WH_DNA-bd_sf"/>
</dbReference>
<evidence type="ECO:0000256" key="4">
    <source>
        <dbReference type="ARBA" id="ARBA00023163"/>
    </source>
</evidence>
<keyword evidence="4" id="KW-0804">Transcription</keyword>
<dbReference type="PANTHER" id="PTHR45881:SF5">
    <property type="entry name" value="FORK-HEAD DOMAIN-CONTAINING PROTEIN"/>
    <property type="match status" value="1"/>
</dbReference>
<comment type="subcellular location">
    <subcellularLocation>
        <location evidence="1 6">Nucleus</location>
    </subcellularLocation>
</comment>
<dbReference type="Pfam" id="PF00250">
    <property type="entry name" value="Forkhead"/>
    <property type="match status" value="1"/>
</dbReference>
<evidence type="ECO:0000313" key="10">
    <source>
        <dbReference type="Proteomes" id="UP000799537"/>
    </source>
</evidence>
<evidence type="ECO:0000259" key="8">
    <source>
        <dbReference type="PROSITE" id="PS50039"/>
    </source>
</evidence>
<dbReference type="InterPro" id="IPR030456">
    <property type="entry name" value="TF_fork_head_CS_2"/>
</dbReference>
<evidence type="ECO:0000313" key="9">
    <source>
        <dbReference type="EMBL" id="KAF2168591.1"/>
    </source>
</evidence>
<dbReference type="EMBL" id="ML993590">
    <property type="protein sequence ID" value="KAF2168591.1"/>
    <property type="molecule type" value="Genomic_DNA"/>
</dbReference>
<name>A0A6A6CNH0_ZASCE</name>
<keyword evidence="2" id="KW-0805">Transcription regulation</keyword>
<organism evidence="9 10">
    <name type="scientific">Zasmidium cellare ATCC 36951</name>
    <dbReference type="NCBI Taxonomy" id="1080233"/>
    <lineage>
        <taxon>Eukaryota</taxon>
        <taxon>Fungi</taxon>
        <taxon>Dikarya</taxon>
        <taxon>Ascomycota</taxon>
        <taxon>Pezizomycotina</taxon>
        <taxon>Dothideomycetes</taxon>
        <taxon>Dothideomycetidae</taxon>
        <taxon>Mycosphaerellales</taxon>
        <taxon>Mycosphaerellaceae</taxon>
        <taxon>Zasmidium</taxon>
    </lineage>
</organism>